<dbReference type="Pfam" id="PF08541">
    <property type="entry name" value="ACP_syn_III_C"/>
    <property type="match status" value="1"/>
</dbReference>
<dbReference type="Pfam" id="PF08545">
    <property type="entry name" value="ACP_syn_III"/>
    <property type="match status" value="1"/>
</dbReference>
<gene>
    <name evidence="5" type="ORF">FNH05_35470</name>
</gene>
<dbReference type="CDD" id="cd00830">
    <property type="entry name" value="KAS_III"/>
    <property type="match status" value="1"/>
</dbReference>
<feature type="domain" description="Beta-ketoacyl-[acyl-carrier-protein] synthase III N-terminal" evidence="4">
    <location>
        <begin position="127"/>
        <end position="204"/>
    </location>
</feature>
<dbReference type="RefSeq" id="WP_144593217.1">
    <property type="nucleotide sequence ID" value="NZ_VJWX01000683.1"/>
</dbReference>
<dbReference type="InterPro" id="IPR013747">
    <property type="entry name" value="ACP_syn_III_C"/>
</dbReference>
<reference evidence="5 6" key="2">
    <citation type="submission" date="2019-08" db="EMBL/GenBank/DDBJ databases">
        <title>Amycolatopsis acidicola sp. nov., isolated from peat swamp forest soil.</title>
        <authorList>
            <person name="Srisuk N."/>
        </authorList>
    </citation>
    <scope>NUCLEOTIDE SEQUENCE [LARGE SCALE GENOMIC DNA]</scope>
    <source>
        <strain evidence="5 6">TBRC 6029</strain>
    </source>
</reference>
<evidence type="ECO:0000313" key="5">
    <source>
        <dbReference type="EMBL" id="TVT18585.1"/>
    </source>
</evidence>
<keyword evidence="6" id="KW-1185">Reference proteome</keyword>
<dbReference type="GO" id="GO:0006633">
    <property type="term" value="P:fatty acid biosynthetic process"/>
    <property type="evidence" value="ECO:0007669"/>
    <property type="project" value="InterPro"/>
</dbReference>
<dbReference type="GO" id="GO:0044550">
    <property type="term" value="P:secondary metabolite biosynthetic process"/>
    <property type="evidence" value="ECO:0007669"/>
    <property type="project" value="TreeGrafter"/>
</dbReference>
<feature type="domain" description="Beta-ketoacyl-[acyl-carrier-protein] synthase III C-terminal" evidence="3">
    <location>
        <begin position="242"/>
        <end position="330"/>
    </location>
</feature>
<dbReference type="PANTHER" id="PTHR34069">
    <property type="entry name" value="3-OXOACYL-[ACYL-CARRIER-PROTEIN] SYNTHASE 3"/>
    <property type="match status" value="1"/>
</dbReference>
<dbReference type="InterPro" id="IPR013751">
    <property type="entry name" value="ACP_syn_III_N"/>
</dbReference>
<dbReference type="OrthoDB" id="9815506at2"/>
<dbReference type="AlphaFoldDB" id="A0A558A2V1"/>
<evidence type="ECO:0000313" key="6">
    <source>
        <dbReference type="Proteomes" id="UP000320011"/>
    </source>
</evidence>
<dbReference type="EMBL" id="VJWX01000683">
    <property type="protein sequence ID" value="TVT18585.1"/>
    <property type="molecule type" value="Genomic_DNA"/>
</dbReference>
<dbReference type="Proteomes" id="UP000320011">
    <property type="component" value="Unassembled WGS sequence"/>
</dbReference>
<name>A0A558A2V1_9PSEU</name>
<dbReference type="Gene3D" id="3.40.47.10">
    <property type="match status" value="1"/>
</dbReference>
<dbReference type="InterPro" id="IPR016039">
    <property type="entry name" value="Thiolase-like"/>
</dbReference>
<keyword evidence="1" id="KW-0808">Transferase</keyword>
<evidence type="ECO:0000259" key="4">
    <source>
        <dbReference type="Pfam" id="PF08545"/>
    </source>
</evidence>
<accession>A0A558A2V1</accession>
<proteinExistence type="predicted"/>
<evidence type="ECO:0000256" key="1">
    <source>
        <dbReference type="ARBA" id="ARBA00022679"/>
    </source>
</evidence>
<protein>
    <submittedName>
        <fullName evidence="5">Ketoacyl-ACP synthase III</fullName>
    </submittedName>
</protein>
<dbReference type="PANTHER" id="PTHR34069:SF2">
    <property type="entry name" value="BETA-KETOACYL-[ACYL-CARRIER-PROTEIN] SYNTHASE III"/>
    <property type="match status" value="1"/>
</dbReference>
<dbReference type="SUPFAM" id="SSF53901">
    <property type="entry name" value="Thiolase-like"/>
    <property type="match status" value="1"/>
</dbReference>
<reference evidence="5 6" key="1">
    <citation type="submission" date="2019-07" db="EMBL/GenBank/DDBJ databases">
        <authorList>
            <person name="Duangmal K."/>
            <person name="Teo W.F.A."/>
        </authorList>
    </citation>
    <scope>NUCLEOTIDE SEQUENCE [LARGE SCALE GENOMIC DNA]</scope>
    <source>
        <strain evidence="5 6">TBRC 6029</strain>
    </source>
</reference>
<sequence length="345" mass="37251">MIPTAAARPAPVVLAGVGHDFPGEPVTNRFFETEHPALGIDDAWIRRHTGVGARHWPPPGRHHVDMAERAATLAMKDAHVTADDIDVIVATTATARPRVNPTTAGNRYSDLALPLQKRLGADRAFGFDVTGVACVGFLHASTVAQGLLSSLDAGTVLVVCAENPLPILNFRYRNAALFGGGAAAAVWRRHDGPSGLDAVVLRSDAEHFDAFDIDDEDKMMMKGKVVGAIGAGFLAEASWEALRRAGRGWDELDWVIPHQGNINMINEVVELLDPPRERVLVNIDRRGNTSSVSVPGCLSENVHNGRVRRGDRILAMSVGRGFSWGAMIFHYGRPGEREEGDVRAC</sequence>
<comment type="caution">
    <text evidence="5">The sequence shown here is derived from an EMBL/GenBank/DDBJ whole genome shotgun (WGS) entry which is preliminary data.</text>
</comment>
<keyword evidence="2" id="KW-0012">Acyltransferase</keyword>
<dbReference type="GO" id="GO:0004315">
    <property type="term" value="F:3-oxoacyl-[acyl-carrier-protein] synthase activity"/>
    <property type="evidence" value="ECO:0007669"/>
    <property type="project" value="InterPro"/>
</dbReference>
<evidence type="ECO:0000259" key="3">
    <source>
        <dbReference type="Pfam" id="PF08541"/>
    </source>
</evidence>
<organism evidence="5 6">
    <name type="scientific">Amycolatopsis rhizosphaerae</name>
    <dbReference type="NCBI Taxonomy" id="2053003"/>
    <lineage>
        <taxon>Bacteria</taxon>
        <taxon>Bacillati</taxon>
        <taxon>Actinomycetota</taxon>
        <taxon>Actinomycetes</taxon>
        <taxon>Pseudonocardiales</taxon>
        <taxon>Pseudonocardiaceae</taxon>
        <taxon>Amycolatopsis</taxon>
    </lineage>
</organism>
<evidence type="ECO:0000256" key="2">
    <source>
        <dbReference type="ARBA" id="ARBA00023315"/>
    </source>
</evidence>